<evidence type="ECO:0000313" key="4">
    <source>
        <dbReference type="EMBL" id="QOW09500.1"/>
    </source>
</evidence>
<evidence type="ECO:0000313" key="5">
    <source>
        <dbReference type="Proteomes" id="UP000594195"/>
    </source>
</evidence>
<evidence type="ECO:0000256" key="2">
    <source>
        <dbReference type="SAM" id="Phobius"/>
    </source>
</evidence>
<protein>
    <recommendedName>
        <fullName evidence="3">Peptidase M56 domain-containing protein</fullName>
    </recommendedName>
</protein>
<dbReference type="Proteomes" id="UP000594195">
    <property type="component" value="Chromosome"/>
</dbReference>
<dbReference type="InterPro" id="IPR052173">
    <property type="entry name" value="Beta-lactam_resp_regulator"/>
</dbReference>
<keyword evidence="2" id="KW-1133">Transmembrane helix</keyword>
<dbReference type="AlphaFoldDB" id="A0A7M2Y5Y0"/>
<feature type="transmembrane region" description="Helical" evidence="2">
    <location>
        <begin position="6"/>
        <end position="25"/>
    </location>
</feature>
<dbReference type="PANTHER" id="PTHR34978:SF3">
    <property type="entry name" value="SLR0241 PROTEIN"/>
    <property type="match status" value="1"/>
</dbReference>
<dbReference type="EMBL" id="CP040442">
    <property type="protein sequence ID" value="QOW09500.1"/>
    <property type="molecule type" value="Genomic_DNA"/>
</dbReference>
<feature type="transmembrane region" description="Helical" evidence="2">
    <location>
        <begin position="37"/>
        <end position="59"/>
    </location>
</feature>
<reference evidence="4 5" key="1">
    <citation type="submission" date="2019-05" db="EMBL/GenBank/DDBJ databases">
        <title>Chryseobacterium sp. isolated from King George Island, maritime Antarctica.</title>
        <authorList>
            <person name="Peng X."/>
        </authorList>
    </citation>
    <scope>NUCLEOTIDE SEQUENCE [LARGE SCALE GENOMIC DNA]</scope>
    <source>
        <strain evidence="4 5">7-3A</strain>
    </source>
</reference>
<keyword evidence="2" id="KW-0812">Transmembrane</keyword>
<feature type="domain" description="Peptidase M56" evidence="3">
    <location>
        <begin position="162"/>
        <end position="254"/>
    </location>
</feature>
<keyword evidence="5" id="KW-1185">Reference proteome</keyword>
<dbReference type="RefSeq" id="WP_193812714.1">
    <property type="nucleotide sequence ID" value="NZ_CP040442.1"/>
</dbReference>
<gene>
    <name evidence="4" type="ORF">Q73A0000_03525</name>
</gene>
<dbReference type="InterPro" id="IPR008756">
    <property type="entry name" value="Peptidase_M56"/>
</dbReference>
<evidence type="ECO:0000256" key="1">
    <source>
        <dbReference type="SAM" id="Coils"/>
    </source>
</evidence>
<organism evidence="4 5">
    <name type="scientific">Kaistella flava</name>
    <name type="common">ex Peng et al. 2021</name>
    <dbReference type="NCBI Taxonomy" id="2038776"/>
    <lineage>
        <taxon>Bacteria</taxon>
        <taxon>Pseudomonadati</taxon>
        <taxon>Bacteroidota</taxon>
        <taxon>Flavobacteriia</taxon>
        <taxon>Flavobacteriales</taxon>
        <taxon>Weeksellaceae</taxon>
        <taxon>Chryseobacterium group</taxon>
        <taxon>Kaistella</taxon>
    </lineage>
</organism>
<dbReference type="PANTHER" id="PTHR34978">
    <property type="entry name" value="POSSIBLE SENSOR-TRANSDUCER PROTEIN BLAR"/>
    <property type="match status" value="1"/>
</dbReference>
<keyword evidence="2" id="KW-0472">Membrane</keyword>
<sequence>MEALFLYFGKVIFTSGVMFLYYKLFLKDKTFHHYNRFYLLAATVTSLTLPLLKVSYFTLEVNSNMYLLINRLQNLSSTNNSNNDFNYFKIGAFLTGLVAVFFLTKLIFGLVKIQFLKKKFSKENFEGISFYQTDLAEAPFSFFKNLFWKNSIELQSDLGRQILKHEIVHIEQKHSWDKIFLEITTSLFWFNPFFYLIKKEINLIHEYLADKKAVKNSDTKAFAQMLLASHFSGKQLPASSPFLSSNLKKRLTMLKKSKTKFSYARRILALPLLFILAFMYLVNAKNKEIKITNQEIEKMVSNLKTDTIKPNIKAENNVKIKSDLNSIQSQIDEKHKALEPLQESLNAKQKEAGKLSSEMNAKSKELLKLSANKDFDSPKFKALEEQMNSLGAQIDAIFNTEDFQNKMKLVDKNYGELDQLYAKIDQYYNSEDFKFKMKEIEFKAKEIERKFNSPEYQKKMKDAEAKMKEAERKFNSPEFQKKMKESEVKMKEAERKLKFAEFKQIMNDSEIIAIESVNYKPNSIIKQAEKTDIFIDEKPSTNEEMQNLDPNTIESVHVYKKGFDGNKKGEIHIKLKK</sequence>
<feature type="transmembrane region" description="Helical" evidence="2">
    <location>
        <begin position="90"/>
        <end position="111"/>
    </location>
</feature>
<feature type="coiled-coil region" evidence="1">
    <location>
        <begin position="453"/>
        <end position="503"/>
    </location>
</feature>
<feature type="transmembrane region" description="Helical" evidence="2">
    <location>
        <begin position="263"/>
        <end position="282"/>
    </location>
</feature>
<keyword evidence="1" id="KW-0175">Coiled coil</keyword>
<dbReference type="CDD" id="cd07341">
    <property type="entry name" value="M56_BlaR1_MecR1_like"/>
    <property type="match status" value="1"/>
</dbReference>
<dbReference type="Pfam" id="PF05569">
    <property type="entry name" value="Peptidase_M56"/>
    <property type="match status" value="1"/>
</dbReference>
<evidence type="ECO:0000259" key="3">
    <source>
        <dbReference type="Pfam" id="PF05569"/>
    </source>
</evidence>
<name>A0A7M2Y5Y0_9FLAO</name>
<accession>A0A7M2Y5Y0</accession>
<proteinExistence type="predicted"/>
<dbReference type="KEGG" id="kfa:Q73A0000_03525"/>